<organism evidence="1 2">
    <name type="scientific">Gossypium aridum</name>
    <name type="common">American cotton</name>
    <name type="synonym">Erioxylum aridum</name>
    <dbReference type="NCBI Taxonomy" id="34290"/>
    <lineage>
        <taxon>Eukaryota</taxon>
        <taxon>Viridiplantae</taxon>
        <taxon>Streptophyta</taxon>
        <taxon>Embryophyta</taxon>
        <taxon>Tracheophyta</taxon>
        <taxon>Spermatophyta</taxon>
        <taxon>Magnoliopsida</taxon>
        <taxon>eudicotyledons</taxon>
        <taxon>Gunneridae</taxon>
        <taxon>Pentapetalae</taxon>
        <taxon>rosids</taxon>
        <taxon>malvids</taxon>
        <taxon>Malvales</taxon>
        <taxon>Malvaceae</taxon>
        <taxon>Malvoideae</taxon>
        <taxon>Gossypium</taxon>
    </lineage>
</organism>
<protein>
    <recommendedName>
        <fullName evidence="3">Reverse transcriptase domain-containing protein</fullName>
    </recommendedName>
</protein>
<dbReference type="AlphaFoldDB" id="A0A7J8X345"/>
<dbReference type="PANTHER" id="PTHR46890:SF48">
    <property type="entry name" value="RNA-DIRECTED DNA POLYMERASE"/>
    <property type="match status" value="1"/>
</dbReference>
<reference evidence="1 2" key="1">
    <citation type="journal article" date="2019" name="Genome Biol. Evol.">
        <title>Insights into the evolution of the New World diploid cottons (Gossypium, subgenus Houzingenia) based on genome sequencing.</title>
        <authorList>
            <person name="Grover C.E."/>
            <person name="Arick M.A. 2nd"/>
            <person name="Thrash A."/>
            <person name="Conover J.L."/>
            <person name="Sanders W.S."/>
            <person name="Peterson D.G."/>
            <person name="Frelichowski J.E."/>
            <person name="Scheffler J.A."/>
            <person name="Scheffler B.E."/>
            <person name="Wendel J.F."/>
        </authorList>
    </citation>
    <scope>NUCLEOTIDE SEQUENCE [LARGE SCALE GENOMIC DNA]</scope>
    <source>
        <strain evidence="1">185</strain>
        <tissue evidence="1">Leaf</tissue>
    </source>
</reference>
<dbReference type="Proteomes" id="UP000593577">
    <property type="component" value="Unassembled WGS sequence"/>
</dbReference>
<dbReference type="PANTHER" id="PTHR46890">
    <property type="entry name" value="NON-LTR RETROLELEMENT REVERSE TRANSCRIPTASE-LIKE PROTEIN-RELATED"/>
    <property type="match status" value="1"/>
</dbReference>
<evidence type="ECO:0008006" key="3">
    <source>
        <dbReference type="Google" id="ProtNLM"/>
    </source>
</evidence>
<dbReference type="EMBL" id="JABFAA010000005">
    <property type="protein sequence ID" value="MBA0681687.1"/>
    <property type="molecule type" value="Genomic_DNA"/>
</dbReference>
<gene>
    <name evidence="1" type="ORF">Goari_023472</name>
</gene>
<keyword evidence="2" id="KW-1185">Reference proteome</keyword>
<evidence type="ECO:0000313" key="1">
    <source>
        <dbReference type="EMBL" id="MBA0681687.1"/>
    </source>
</evidence>
<proteinExistence type="predicted"/>
<evidence type="ECO:0000313" key="2">
    <source>
        <dbReference type="Proteomes" id="UP000593577"/>
    </source>
</evidence>
<accession>A0A7J8X345</accession>
<name>A0A7J8X345_GOSAI</name>
<comment type="caution">
    <text evidence="1">The sequence shown here is derived from an EMBL/GenBank/DDBJ whole genome shotgun (WGS) entry which is preliminary data.</text>
</comment>
<dbReference type="InterPro" id="IPR052343">
    <property type="entry name" value="Retrotransposon-Effector_Assoc"/>
</dbReference>
<sequence>MEVRKELDNILHHDELLWRQKEKLKTEAVNFFANLYGEHLGTMHVLPSSAFPYLNDLDTSFLNKSLSNEEIKSVIFYMAPLKALGNDEYYTLFYQSQWDHFGVSQSWECFSRFGPISLYYVLYKLVIKIIANQFKVVLPRIIAPEQAKFVIGRNITNNVIIAYEVIHSMRSKYKNGRWMAIKIDLEKAYDRDLWNGVPIQKLRQVRGVHQRYDLILFVQAEEHQAKVIKGVLNKFCESMTIPKGLCEEIEWIVKQFIWVSHNEFQELGIQKLPFGIPKFQELQQAFGIQKNPFGSDPAKNCVHLTTDGFVRNEDSFFAARGFVCNHNEDCIFDFSRYLGMCMVVDAELWGILDGLKLTLQRDYGSVLIQTNNLEPVNAIQDVSLGILIRLLSREFTNYWT</sequence>